<dbReference type="PANTHER" id="PTHR31973">
    <property type="entry name" value="POLYPROTEIN, PUTATIVE-RELATED"/>
    <property type="match status" value="1"/>
</dbReference>
<dbReference type="AlphaFoldDB" id="A0A6P5F663"/>
<accession>A0A6P5F663</accession>
<dbReference type="OrthoDB" id="685772at2759"/>
<sequence>MEENLIVNSTTLESVGTITDVDDVHEGQLYKTQADFKRALKAYTMKRGFEYAPTKCNDLKLTTRCRVADCPWRIKAHYLPGLTQWWVKKFISKHTYSRAIGDLSHRNCDEEFIAYFVMEQVVANEKYMPKMVQTKILRQHDVRISYWNAYRARERILQKIREDFEGSFAAFLSYMRELRMGTFLMDKFRGTLLTVLCIDENNYFLPLVWTVVDAHGYCIYHLSTNPPHATKNTPAWRRFWAATHAYTVAEFNEIIEKMNDLNPEQYKCVVKLPQHRGGYPLVPSKALFNAHFQLCQDDKQCYTTFKGHSNYIPSRGNTKENGVAITPTSMEVVDLSKMTCFCKRWDIDGIPYKHAIGAISCRLRDPYDFIDDWFKTTTYHVTYNDYVPPTRGKEHWPPIPNTVVPPRPPNVRIQSGRRKIARK</sequence>
<dbReference type="GeneID" id="109712098"/>
<dbReference type="RefSeq" id="XP_020091117.1">
    <property type="nucleotide sequence ID" value="XM_020235528.1"/>
</dbReference>
<proteinExistence type="predicted"/>
<keyword evidence="3" id="KW-1185">Reference proteome</keyword>
<dbReference type="InterPro" id="IPR004332">
    <property type="entry name" value="Transposase_MuDR"/>
</dbReference>
<protein>
    <submittedName>
        <fullName evidence="4">Uncharacterized protein LOC109712098</fullName>
    </submittedName>
</protein>
<dbReference type="InterPro" id="IPR006564">
    <property type="entry name" value="Znf_PMZ"/>
</dbReference>
<feature type="region of interest" description="Disordered" evidence="1">
    <location>
        <begin position="397"/>
        <end position="423"/>
    </location>
</feature>
<evidence type="ECO:0000313" key="3">
    <source>
        <dbReference type="Proteomes" id="UP000515123"/>
    </source>
</evidence>
<reference evidence="3" key="1">
    <citation type="journal article" date="2015" name="Nat. Genet.">
        <title>The pineapple genome and the evolution of CAM photosynthesis.</title>
        <authorList>
            <person name="Ming R."/>
            <person name="VanBuren R."/>
            <person name="Wai C.M."/>
            <person name="Tang H."/>
            <person name="Schatz M.C."/>
            <person name="Bowers J.E."/>
            <person name="Lyons E."/>
            <person name="Wang M.L."/>
            <person name="Chen J."/>
            <person name="Biggers E."/>
            <person name="Zhang J."/>
            <person name="Huang L."/>
            <person name="Zhang L."/>
            <person name="Miao W."/>
            <person name="Zhang J."/>
            <person name="Ye Z."/>
            <person name="Miao C."/>
            <person name="Lin Z."/>
            <person name="Wang H."/>
            <person name="Zhou H."/>
            <person name="Yim W.C."/>
            <person name="Priest H.D."/>
            <person name="Zheng C."/>
            <person name="Woodhouse M."/>
            <person name="Edger P.P."/>
            <person name="Guyot R."/>
            <person name="Guo H.B."/>
            <person name="Guo H."/>
            <person name="Zheng G."/>
            <person name="Singh R."/>
            <person name="Sharma A."/>
            <person name="Min X."/>
            <person name="Zheng Y."/>
            <person name="Lee H."/>
            <person name="Gurtowski J."/>
            <person name="Sedlazeck F.J."/>
            <person name="Harkess A."/>
            <person name="McKain M.R."/>
            <person name="Liao Z."/>
            <person name="Fang J."/>
            <person name="Liu J."/>
            <person name="Zhang X."/>
            <person name="Zhang Q."/>
            <person name="Hu W."/>
            <person name="Qin Y."/>
            <person name="Wang K."/>
            <person name="Chen L.Y."/>
            <person name="Shirley N."/>
            <person name="Lin Y.R."/>
            <person name="Liu L.Y."/>
            <person name="Hernandez A.G."/>
            <person name="Wright C.L."/>
            <person name="Bulone V."/>
            <person name="Tuskan G.A."/>
            <person name="Heath K."/>
            <person name="Zee F."/>
            <person name="Moore P.H."/>
            <person name="Sunkar R."/>
            <person name="Leebens-Mack J.H."/>
            <person name="Mockler T."/>
            <person name="Bennetzen J.L."/>
            <person name="Freeling M."/>
            <person name="Sankoff D."/>
            <person name="Paterson A.H."/>
            <person name="Zhu X."/>
            <person name="Yang X."/>
            <person name="Smith J.A."/>
            <person name="Cushman J.C."/>
            <person name="Paull R.E."/>
            <person name="Yu Q."/>
        </authorList>
    </citation>
    <scope>NUCLEOTIDE SEQUENCE [LARGE SCALE GENOMIC DNA]</scope>
    <source>
        <strain evidence="3">cv. F153</strain>
    </source>
</reference>
<feature type="compositionally biased region" description="Pro residues" evidence="1">
    <location>
        <begin position="397"/>
        <end position="409"/>
    </location>
</feature>
<dbReference type="PANTHER" id="PTHR31973:SF187">
    <property type="entry name" value="MUTATOR TRANSPOSASE MUDRA PROTEIN"/>
    <property type="match status" value="1"/>
</dbReference>
<name>A0A6P5F663_ANACO</name>
<organism evidence="3 4">
    <name type="scientific">Ananas comosus</name>
    <name type="common">Pineapple</name>
    <name type="synonym">Ananas ananas</name>
    <dbReference type="NCBI Taxonomy" id="4615"/>
    <lineage>
        <taxon>Eukaryota</taxon>
        <taxon>Viridiplantae</taxon>
        <taxon>Streptophyta</taxon>
        <taxon>Embryophyta</taxon>
        <taxon>Tracheophyta</taxon>
        <taxon>Spermatophyta</taxon>
        <taxon>Magnoliopsida</taxon>
        <taxon>Liliopsida</taxon>
        <taxon>Poales</taxon>
        <taxon>Bromeliaceae</taxon>
        <taxon>Bromelioideae</taxon>
        <taxon>Ananas</taxon>
    </lineage>
</organism>
<reference evidence="4" key="2">
    <citation type="submission" date="2025-08" db="UniProtKB">
        <authorList>
            <consortium name="RefSeq"/>
        </authorList>
    </citation>
    <scope>IDENTIFICATION</scope>
    <source>
        <tissue evidence="4">Leaf</tissue>
    </source>
</reference>
<feature type="domain" description="Zinc finger PMZ-type" evidence="2">
    <location>
        <begin position="338"/>
        <end position="365"/>
    </location>
</feature>
<evidence type="ECO:0000259" key="2">
    <source>
        <dbReference type="SMART" id="SM00575"/>
    </source>
</evidence>
<dbReference type="SMART" id="SM00575">
    <property type="entry name" value="ZnF_PMZ"/>
    <property type="match status" value="1"/>
</dbReference>
<dbReference type="GO" id="GO:0008270">
    <property type="term" value="F:zinc ion binding"/>
    <property type="evidence" value="ECO:0007669"/>
    <property type="project" value="InterPro"/>
</dbReference>
<dbReference type="Proteomes" id="UP000515123">
    <property type="component" value="Linkage group 6"/>
</dbReference>
<evidence type="ECO:0000313" key="4">
    <source>
        <dbReference type="RefSeq" id="XP_020091117.1"/>
    </source>
</evidence>
<gene>
    <name evidence="4" type="primary">LOC109712098</name>
</gene>
<evidence type="ECO:0000256" key="1">
    <source>
        <dbReference type="SAM" id="MobiDB-lite"/>
    </source>
</evidence>
<dbReference type="Pfam" id="PF03108">
    <property type="entry name" value="DBD_Tnp_Mut"/>
    <property type="match status" value="1"/>
</dbReference>